<comment type="caution">
    <text evidence="3">The sequence shown here is derived from an EMBL/GenBank/DDBJ whole genome shotgun (WGS) entry which is preliminary data.</text>
</comment>
<keyword evidence="2" id="KW-1133">Transmembrane helix</keyword>
<keyword evidence="2" id="KW-0812">Transmembrane</keyword>
<proteinExistence type="predicted"/>
<evidence type="ECO:0000313" key="3">
    <source>
        <dbReference type="EMBL" id="KAG5190187.1"/>
    </source>
</evidence>
<accession>A0A835Z9E7</accession>
<dbReference type="AlphaFoldDB" id="A0A835Z9E7"/>
<reference evidence="3" key="1">
    <citation type="submission" date="2021-02" db="EMBL/GenBank/DDBJ databases">
        <title>First Annotated Genome of the Yellow-green Alga Tribonema minus.</title>
        <authorList>
            <person name="Mahan K.M."/>
        </authorList>
    </citation>
    <scope>NUCLEOTIDE SEQUENCE</scope>
    <source>
        <strain evidence="3">UTEX B ZZ1240</strain>
    </source>
</reference>
<organism evidence="3 4">
    <name type="scientific">Tribonema minus</name>
    <dbReference type="NCBI Taxonomy" id="303371"/>
    <lineage>
        <taxon>Eukaryota</taxon>
        <taxon>Sar</taxon>
        <taxon>Stramenopiles</taxon>
        <taxon>Ochrophyta</taxon>
        <taxon>PX clade</taxon>
        <taxon>Xanthophyceae</taxon>
        <taxon>Tribonematales</taxon>
        <taxon>Tribonemataceae</taxon>
        <taxon>Tribonema</taxon>
    </lineage>
</organism>
<keyword evidence="2" id="KW-0472">Membrane</keyword>
<feature type="transmembrane region" description="Helical" evidence="2">
    <location>
        <begin position="646"/>
        <end position="668"/>
    </location>
</feature>
<name>A0A835Z9E7_9STRA</name>
<evidence type="ECO:0000256" key="2">
    <source>
        <dbReference type="SAM" id="Phobius"/>
    </source>
</evidence>
<feature type="region of interest" description="Disordered" evidence="1">
    <location>
        <begin position="1"/>
        <end position="20"/>
    </location>
</feature>
<gene>
    <name evidence="3" type="ORF">JKP88DRAFT_252352</name>
</gene>
<feature type="transmembrane region" description="Helical" evidence="2">
    <location>
        <begin position="890"/>
        <end position="910"/>
    </location>
</feature>
<feature type="transmembrane region" description="Helical" evidence="2">
    <location>
        <begin position="189"/>
        <end position="206"/>
    </location>
</feature>
<feature type="compositionally biased region" description="Polar residues" evidence="1">
    <location>
        <begin position="133"/>
        <end position="142"/>
    </location>
</feature>
<dbReference type="Proteomes" id="UP000664859">
    <property type="component" value="Unassembled WGS sequence"/>
</dbReference>
<feature type="region of interest" description="Disordered" evidence="1">
    <location>
        <begin position="90"/>
        <end position="167"/>
    </location>
</feature>
<feature type="compositionally biased region" description="Low complexity" evidence="1">
    <location>
        <begin position="94"/>
        <end position="132"/>
    </location>
</feature>
<keyword evidence="4" id="KW-1185">Reference proteome</keyword>
<feature type="compositionally biased region" description="Low complexity" evidence="1">
    <location>
        <begin position="146"/>
        <end position="163"/>
    </location>
</feature>
<evidence type="ECO:0000256" key="1">
    <source>
        <dbReference type="SAM" id="MobiDB-lite"/>
    </source>
</evidence>
<sequence>MGGARVGVATDEDTKPPDNVLIPALPTLSKRADLLQPLNGLGSSNRSLATLLEDAEIDRGRAPTAPGGPVRPTIPFSQVLAERKASAISKGRASDLAGDARGSAARSSQYSQYSRYDVQEQAQQQEVPARVQGTNSWHNWSGTDPAASAGHGASSSKTATSGGDKSDTRLSAKQILRKYSQRIRPRMRLYIYFALVETLAVTAFILSSRAGLHAVLDNYAALAQDGLNGVHEGLPTTSGFSIRSWLRMSRTVRNAELLLPPRAELSAAALLHPPFRYSKKVHQMRNLAQTGQYNWDLQRYLGTGGQTPSNATHLNALLDHILQVYQRMRFDRVTDFNADVYCSPDSEFNAGMLSSMRCLQVEYAIVLGPDRTILESASGRNIGRPFNDSEGIVAAAARSTGAPAWTHSIFSYDQLLEERPPKFRDRESQLDAAYKGAHPYETKADCLIRWVCMAVKEVDLETLEPKDPNAPPSGFLVIGDIVNGKSASTSLIGLTLGGMAGVYHKRVNAQAEMDKDGLRWLAASATDTAQLYARRGRRHTLQNTLTQGFDPYDALLDREARMDGAESRNDTDVTATIDAIEPYVAALRKWHPDDEVGWLAHFNLRLLLLLPCARVDCSASGRPALTLARALVVDTTVTNDFMDLQYSWMTTMVLVDLLALFLATWLFLVGRVQDLKLVTLRRPHIHRVAVDMLKSVELLRGDHDGSVHLKHVCLRRYAQRECLPRPPVHHCRPELCSMIKANVQHRQGCSSEAQRHYLVNRGTYTHWVDRGLVTSTIPRNPPVTPTPPPPPLCPSAAGDDGQCVWEHFKRTSKYAAMLVSRGHTVNGSPEPADFVPSNPLVTPQLPPPPPPHTPPPIARQAMLETMGRRVRSGQHVDIAFLKSLTKRRRMGAVIGAVAVLSLLLGIRIQFGARGNMEDGVRVRSALGVRGCTV</sequence>
<evidence type="ECO:0000313" key="4">
    <source>
        <dbReference type="Proteomes" id="UP000664859"/>
    </source>
</evidence>
<protein>
    <submittedName>
        <fullName evidence="3">Uncharacterized protein</fullName>
    </submittedName>
</protein>
<dbReference type="EMBL" id="JAFCMP010000037">
    <property type="protein sequence ID" value="KAG5190187.1"/>
    <property type="molecule type" value="Genomic_DNA"/>
</dbReference>